<keyword evidence="1" id="KW-0808">Transferase</keyword>
<dbReference type="GO" id="GO:0032259">
    <property type="term" value="P:methylation"/>
    <property type="evidence" value="ECO:0007669"/>
    <property type="project" value="UniProtKB-KW"/>
</dbReference>
<accession>A0AAE8Z8Y7</accession>
<dbReference type="EMBL" id="OL604152">
    <property type="protein sequence ID" value="UJQ44047.1"/>
    <property type="molecule type" value="Genomic_DNA"/>
</dbReference>
<dbReference type="Proteomes" id="UP000829649">
    <property type="component" value="Segment"/>
</dbReference>
<protein>
    <submittedName>
        <fullName evidence="1">DNA cytosine-specific methyltransferase</fullName>
    </submittedName>
</protein>
<keyword evidence="2" id="KW-1185">Reference proteome</keyword>
<dbReference type="GO" id="GO:0008168">
    <property type="term" value="F:methyltransferase activity"/>
    <property type="evidence" value="ECO:0007669"/>
    <property type="project" value="UniProtKB-KW"/>
</dbReference>
<evidence type="ECO:0000313" key="2">
    <source>
        <dbReference type="Proteomes" id="UP000829649"/>
    </source>
</evidence>
<evidence type="ECO:0000313" key="1">
    <source>
        <dbReference type="EMBL" id="UJQ44047.1"/>
    </source>
</evidence>
<organism evidence="1 2">
    <name type="scientific">Klebsiella phage vB_KpnS-Carvaje</name>
    <dbReference type="NCBI Taxonomy" id="2900314"/>
    <lineage>
        <taxon>Viruses</taxon>
        <taxon>Duplodnaviria</taxon>
        <taxon>Heunggongvirae</taxon>
        <taxon>Uroviricota</taxon>
        <taxon>Caudoviricetes</taxon>
        <taxon>Carvajevirus</taxon>
        <taxon>Carvajevirus carvaje</taxon>
    </lineage>
</organism>
<sequence length="229" mass="26127">MKVVWSLFDGSGIMGLPWAEAGYQVYCFNADKGNHGEYKVKMDHPNLHYIDQWINPDFAIKREILGTPLPSIIFGFPDCTLFAQCGSQHERSQGSLQYALTLAKLIRELGERYNVPWMIENPVGALSCPDMMGKPHAYFHPWEYGGHMTADDRPFHPKMPMFDGYTKKTCLWFGNGFKMPEKCPGPINIGFFWGWKYLGGKSETTKQLRSLTPRGFARAVFRANHHDPS</sequence>
<proteinExistence type="predicted"/>
<keyword evidence="1" id="KW-0489">Methyltransferase</keyword>
<name>A0AAE8Z8Y7_9CAUD</name>
<reference evidence="1" key="2">
    <citation type="journal article" date="2022" name="Curr. Genet.">
        <title>Suggestion for a new bacteriophage genus for the Klebsiella pneumoniae phage vB_KpnS-Carvaje.</title>
        <authorList>
            <person name="Sousa J.C."/>
            <person name="Sillankorva S."/>
            <person name="Faustino A."/>
            <person name="Carvalho C.M."/>
        </authorList>
    </citation>
    <scope>NUCLEOTIDE SEQUENCE</scope>
</reference>
<reference evidence="1" key="1">
    <citation type="submission" date="2021-11" db="EMBL/GenBank/DDBJ databases">
        <authorList>
            <person name="Sousa J."/>
            <person name="Sillankorva S."/>
            <person name="Faustino A."/>
            <person name="Carvalho C."/>
        </authorList>
    </citation>
    <scope>NUCLEOTIDE SEQUENCE</scope>
</reference>
<gene>
    <name evidence="1" type="ORF">vBKpnSCarvaje_0083</name>
</gene>